<name>A0AAW7XC63_9GAMM</name>
<gene>
    <name evidence="2" type="ORF">Q4521_22245</name>
</gene>
<protein>
    <submittedName>
        <fullName evidence="2">NAD(P)H-binding protein</fullName>
    </submittedName>
</protein>
<dbReference type="Gene3D" id="3.40.50.720">
    <property type="entry name" value="NAD(P)-binding Rossmann-like Domain"/>
    <property type="match status" value="1"/>
</dbReference>
<comment type="caution">
    <text evidence="2">The sequence shown here is derived from an EMBL/GenBank/DDBJ whole genome shotgun (WGS) entry which is preliminary data.</text>
</comment>
<sequence length="79" mass="8559">MKIAIAGATGNVGKIVIKELAKTDHELVLLVKDINAAAKVLETLNTDKTIIQQTNILNTDEVVSATKDCDVLFWMVPPI</sequence>
<evidence type="ECO:0000313" key="2">
    <source>
        <dbReference type="EMBL" id="MDO6425215.1"/>
    </source>
</evidence>
<dbReference type="EMBL" id="JAUOPB010000434">
    <property type="protein sequence ID" value="MDO6425215.1"/>
    <property type="molecule type" value="Genomic_DNA"/>
</dbReference>
<dbReference type="SUPFAM" id="SSF51735">
    <property type="entry name" value="NAD(P)-binding Rossmann-fold domains"/>
    <property type="match status" value="1"/>
</dbReference>
<dbReference type="AlphaFoldDB" id="A0AAW7XC63"/>
<evidence type="ECO:0000313" key="3">
    <source>
        <dbReference type="Proteomes" id="UP001169760"/>
    </source>
</evidence>
<proteinExistence type="predicted"/>
<feature type="domain" description="NAD(P)-binding" evidence="1">
    <location>
        <begin position="7"/>
        <end position="75"/>
    </location>
</feature>
<evidence type="ECO:0000259" key="1">
    <source>
        <dbReference type="Pfam" id="PF13460"/>
    </source>
</evidence>
<accession>A0AAW7XC63</accession>
<feature type="non-terminal residue" evidence="2">
    <location>
        <position position="79"/>
    </location>
</feature>
<dbReference type="Pfam" id="PF13460">
    <property type="entry name" value="NAD_binding_10"/>
    <property type="match status" value="1"/>
</dbReference>
<dbReference type="InterPro" id="IPR016040">
    <property type="entry name" value="NAD(P)-bd_dom"/>
</dbReference>
<dbReference type="InterPro" id="IPR036291">
    <property type="entry name" value="NAD(P)-bd_dom_sf"/>
</dbReference>
<reference evidence="2" key="1">
    <citation type="submission" date="2023-07" db="EMBL/GenBank/DDBJ databases">
        <title>Genome content predicts the carbon catabolic preferences of heterotrophic bacteria.</title>
        <authorList>
            <person name="Gralka M."/>
        </authorList>
    </citation>
    <scope>NUCLEOTIDE SEQUENCE</scope>
    <source>
        <strain evidence="2">I3M17_2</strain>
    </source>
</reference>
<dbReference type="Proteomes" id="UP001169760">
    <property type="component" value="Unassembled WGS sequence"/>
</dbReference>
<organism evidence="2 3">
    <name type="scientific">Saccharophagus degradans</name>
    <dbReference type="NCBI Taxonomy" id="86304"/>
    <lineage>
        <taxon>Bacteria</taxon>
        <taxon>Pseudomonadati</taxon>
        <taxon>Pseudomonadota</taxon>
        <taxon>Gammaproteobacteria</taxon>
        <taxon>Cellvibrionales</taxon>
        <taxon>Cellvibrionaceae</taxon>
        <taxon>Saccharophagus</taxon>
    </lineage>
</organism>